<accession>A0A4R9LR35</accession>
<gene>
    <name evidence="1" type="ORF">EHS11_09085</name>
</gene>
<reference evidence="1" key="1">
    <citation type="journal article" date="2019" name="PLoS Negl. Trop. Dis.">
        <title>Revisiting the worldwide diversity of Leptospira species in the environment.</title>
        <authorList>
            <person name="Vincent A.T."/>
            <person name="Schiettekatte O."/>
            <person name="Bourhy P."/>
            <person name="Veyrier F.J."/>
            <person name="Picardeau M."/>
        </authorList>
    </citation>
    <scope>NUCLEOTIDE SEQUENCE [LARGE SCALE GENOMIC DNA]</scope>
    <source>
        <strain evidence="1">201400974</strain>
    </source>
</reference>
<proteinExistence type="predicted"/>
<dbReference type="EMBL" id="RQHV01000043">
    <property type="protein sequence ID" value="TGN10440.1"/>
    <property type="molecule type" value="Genomic_DNA"/>
</dbReference>
<sequence length="222" mass="25917">MERISGISKDSSYLKEQVMLSEEMSYHIRYLESRLSKLKKNPELNSYQIPVYEKIILYAKQGGSYEEYLERLGEFADFFPVARSEHLDRYKSIIELYESLGLKEFSESANNKYTTAKSCQSYSDLATKLPIGMGLENIASERLNSAFLFLNYLAELQIKPEKKDKLHFAALVKEEWEKIKNSDPEFGFESFFQKPYLYINVFPKDKLLQLKQTFEKTIGSVI</sequence>
<dbReference type="RefSeq" id="WP_167884393.1">
    <property type="nucleotide sequence ID" value="NZ_RQHV01000043.1"/>
</dbReference>
<dbReference type="Proteomes" id="UP000298264">
    <property type="component" value="Unassembled WGS sequence"/>
</dbReference>
<organism evidence="1 2">
    <name type="scientific">Leptospira ilyithenensis</name>
    <dbReference type="NCBI Taxonomy" id="2484901"/>
    <lineage>
        <taxon>Bacteria</taxon>
        <taxon>Pseudomonadati</taxon>
        <taxon>Spirochaetota</taxon>
        <taxon>Spirochaetia</taxon>
        <taxon>Leptospirales</taxon>
        <taxon>Leptospiraceae</taxon>
        <taxon>Leptospira</taxon>
    </lineage>
</organism>
<evidence type="ECO:0000313" key="2">
    <source>
        <dbReference type="Proteomes" id="UP000298264"/>
    </source>
</evidence>
<protein>
    <submittedName>
        <fullName evidence="1">Uncharacterized protein</fullName>
    </submittedName>
</protein>
<name>A0A4R9LR35_9LEPT</name>
<evidence type="ECO:0000313" key="1">
    <source>
        <dbReference type="EMBL" id="TGN10440.1"/>
    </source>
</evidence>
<keyword evidence="2" id="KW-1185">Reference proteome</keyword>
<dbReference type="AlphaFoldDB" id="A0A4R9LR35"/>
<comment type="caution">
    <text evidence="1">The sequence shown here is derived from an EMBL/GenBank/DDBJ whole genome shotgun (WGS) entry which is preliminary data.</text>
</comment>